<organism evidence="2 3">
    <name type="scientific">Hyphomonas beringensis</name>
    <dbReference type="NCBI Taxonomy" id="1280946"/>
    <lineage>
        <taxon>Bacteria</taxon>
        <taxon>Pseudomonadati</taxon>
        <taxon>Pseudomonadota</taxon>
        <taxon>Alphaproteobacteria</taxon>
        <taxon>Hyphomonadales</taxon>
        <taxon>Hyphomonadaceae</taxon>
        <taxon>Hyphomonas</taxon>
    </lineage>
</organism>
<sequence length="164" mass="18480">MKHITACLLLALIPLTACGNGKEVGEFKNDWLGNEIKIKQLQDPKIEGVVCHLSYFDRGVWDRIGKGNWFENPSNSSISCLQSGPIRIGRIDLDKSGEEVFDQNQSLIFKQLAVRRIYDADTDSLMYVSYSRKIVDGSAKMSLSTVPLYGQDVIWQNRKPAARE</sequence>
<dbReference type="RefSeq" id="WP_034796502.1">
    <property type="nucleotide sequence ID" value="NZ_AWFF01000041.1"/>
</dbReference>
<dbReference type="PANTHER" id="PTHR37952:SF2">
    <property type="entry name" value="PROTEIN CREA"/>
    <property type="match status" value="1"/>
</dbReference>
<dbReference type="STRING" id="1280946.HY29_15240"/>
<evidence type="ECO:0000313" key="2">
    <source>
        <dbReference type="EMBL" id="KCZ54191.1"/>
    </source>
</evidence>
<accession>A0A062U1L7</accession>
<dbReference type="PATRIC" id="fig|1280946.3.peg.2050"/>
<keyword evidence="3" id="KW-1185">Reference proteome</keyword>
<proteinExistence type="predicted"/>
<protein>
    <recommendedName>
        <fullName evidence="4">CREA protein</fullName>
    </recommendedName>
</protein>
<comment type="caution">
    <text evidence="2">The sequence shown here is derived from an EMBL/GenBank/DDBJ whole genome shotgun (WGS) entry which is preliminary data.</text>
</comment>
<dbReference type="PIRSF" id="PIRSF003174">
    <property type="entry name" value="CreA"/>
    <property type="match status" value="1"/>
</dbReference>
<dbReference type="OrthoDB" id="9788409at2"/>
<dbReference type="Proteomes" id="UP000027037">
    <property type="component" value="Unassembled WGS sequence"/>
</dbReference>
<dbReference type="Pfam" id="PF05981">
    <property type="entry name" value="CreA"/>
    <property type="match status" value="1"/>
</dbReference>
<keyword evidence="1" id="KW-0732">Signal</keyword>
<feature type="chain" id="PRO_5001614213" description="CREA protein" evidence="1">
    <location>
        <begin position="20"/>
        <end position="164"/>
    </location>
</feature>
<evidence type="ECO:0000256" key="1">
    <source>
        <dbReference type="SAM" id="SignalP"/>
    </source>
</evidence>
<feature type="signal peptide" evidence="1">
    <location>
        <begin position="1"/>
        <end position="19"/>
    </location>
</feature>
<evidence type="ECO:0000313" key="3">
    <source>
        <dbReference type="Proteomes" id="UP000027037"/>
    </source>
</evidence>
<name>A0A062U1L7_9PROT</name>
<dbReference type="eggNOG" id="COG3045">
    <property type="taxonomic scope" value="Bacteria"/>
</dbReference>
<gene>
    <name evidence="2" type="ORF">HY29_15240</name>
</gene>
<dbReference type="PANTHER" id="PTHR37952">
    <property type="match status" value="1"/>
</dbReference>
<dbReference type="EMBL" id="AWFF01000041">
    <property type="protein sequence ID" value="KCZ54191.1"/>
    <property type="molecule type" value="Genomic_DNA"/>
</dbReference>
<dbReference type="GO" id="GO:0005829">
    <property type="term" value="C:cytosol"/>
    <property type="evidence" value="ECO:0007669"/>
    <property type="project" value="TreeGrafter"/>
</dbReference>
<dbReference type="InterPro" id="IPR010292">
    <property type="entry name" value="Uncharacterised_CreA"/>
</dbReference>
<dbReference type="AlphaFoldDB" id="A0A062U1L7"/>
<evidence type="ECO:0008006" key="4">
    <source>
        <dbReference type="Google" id="ProtNLM"/>
    </source>
</evidence>
<reference evidence="2 3" key="1">
    <citation type="journal article" date="2014" name="Antonie Van Leeuwenhoek">
        <title>Hyphomonas beringensis sp. nov. and Hyphomonas chukchiensis sp. nov., isolated from surface seawater of the Bering Sea and Chukchi Sea.</title>
        <authorList>
            <person name="Li C."/>
            <person name="Lai Q."/>
            <person name="Li G."/>
            <person name="Dong C."/>
            <person name="Wang J."/>
            <person name="Liao Y."/>
            <person name="Shao Z."/>
        </authorList>
    </citation>
    <scope>NUCLEOTIDE SEQUENCE [LARGE SCALE GENOMIC DNA]</scope>
    <source>
        <strain evidence="2 3">25B14_1</strain>
    </source>
</reference>